<evidence type="ECO:0000313" key="3">
    <source>
        <dbReference type="EMBL" id="CDR48945.1"/>
    </source>
</evidence>
<name>A0A061BG61_RHOTO</name>
<protein>
    <submittedName>
        <fullName evidence="3">RHTO0S21e02212g1_1</fullName>
    </submittedName>
</protein>
<dbReference type="EMBL" id="LK052956">
    <property type="protein sequence ID" value="CDR48945.1"/>
    <property type="molecule type" value="Genomic_DNA"/>
</dbReference>
<evidence type="ECO:0000256" key="1">
    <source>
        <dbReference type="SAM" id="MobiDB-lite"/>
    </source>
</evidence>
<keyword evidence="2" id="KW-0732">Signal</keyword>
<sequence>MLATTLVAAVALAHTISAVSPAERKDKNSLFRRQSHPFDPNDPVEGLAGILLQFGTSVLGIEVNEPCAQPCLQGWKDGVESCTNPNDEGDYKTSVKCACRKDNIALLQTCANCMGGVNVQTGQAFVQQCPVALKALDGSSSGVSSQASRTGSLSSFSSALVASASSFKVSSSVVQTSAGTSRPAATGTNATQPAQTGEPAPGGADKTAASLLTLGAAGLAYLLV</sequence>
<feature type="compositionally biased region" description="Polar residues" evidence="1">
    <location>
        <begin position="186"/>
        <end position="195"/>
    </location>
</feature>
<organism evidence="3">
    <name type="scientific">Rhodotorula toruloides</name>
    <name type="common">Yeast</name>
    <name type="synonym">Rhodosporidium toruloides</name>
    <dbReference type="NCBI Taxonomy" id="5286"/>
    <lineage>
        <taxon>Eukaryota</taxon>
        <taxon>Fungi</taxon>
        <taxon>Dikarya</taxon>
        <taxon>Basidiomycota</taxon>
        <taxon>Pucciniomycotina</taxon>
        <taxon>Microbotryomycetes</taxon>
        <taxon>Sporidiobolales</taxon>
        <taxon>Sporidiobolaceae</taxon>
        <taxon>Rhodotorula</taxon>
    </lineage>
</organism>
<proteinExistence type="predicted"/>
<dbReference type="AlphaFoldDB" id="A0A061BG61"/>
<dbReference type="OrthoDB" id="10371896at2759"/>
<reference evidence="3" key="1">
    <citation type="journal article" date="2014" name="Genome Announc.">
        <title>Draft genome sequence of Rhodosporidium toruloides CECT1137, an oleaginous yeast of biotechnological interest.</title>
        <authorList>
            <person name="Morin N."/>
            <person name="Calcas X."/>
            <person name="Devillers H."/>
            <person name="Durrens P."/>
            <person name="Sherman D.J."/>
            <person name="Nicaud J.-M."/>
            <person name="Neuveglise C."/>
        </authorList>
    </citation>
    <scope>NUCLEOTIDE SEQUENCE</scope>
    <source>
        <strain evidence="3">CECT1137</strain>
    </source>
</reference>
<evidence type="ECO:0000256" key="2">
    <source>
        <dbReference type="SAM" id="SignalP"/>
    </source>
</evidence>
<feature type="signal peptide" evidence="2">
    <location>
        <begin position="1"/>
        <end position="18"/>
    </location>
</feature>
<accession>A0A061BG61</accession>
<feature type="region of interest" description="Disordered" evidence="1">
    <location>
        <begin position="178"/>
        <end position="204"/>
    </location>
</feature>
<gene>
    <name evidence="3" type="ORF">RHTO0S_21e02212g</name>
</gene>
<feature type="chain" id="PRO_5030001857" evidence="2">
    <location>
        <begin position="19"/>
        <end position="224"/>
    </location>
</feature>